<feature type="compositionally biased region" description="Low complexity" evidence="1">
    <location>
        <begin position="100"/>
        <end position="126"/>
    </location>
</feature>
<dbReference type="AlphaFoldDB" id="A0A8D8HWI5"/>
<proteinExistence type="predicted"/>
<evidence type="ECO:0000313" key="2">
    <source>
        <dbReference type="EMBL" id="CAG6543015.1"/>
    </source>
</evidence>
<sequence length="186" mass="20919">MQATLRHPQNSEGCSFHFPLRSPPLKELSKLHELSRTEKKGNQSEKIRYQWEVVFEPEFTFKFPPQNQHPFYDGRDAQALPDGRPSHPDRGDVFDQLFLAGRRAAQQAGGRGAVQQGAAADAGGHFAQREGTRPDRNVGQLGPDQHRRQAGRRDREDPVPQVHPVHDDAGGELYHPAAETDRGLRH</sequence>
<dbReference type="EMBL" id="HBUE01227726">
    <property type="protein sequence ID" value="CAG6543015.1"/>
    <property type="molecule type" value="Transcribed_RNA"/>
</dbReference>
<feature type="compositionally biased region" description="Basic and acidic residues" evidence="1">
    <location>
        <begin position="144"/>
        <end position="169"/>
    </location>
</feature>
<feature type="region of interest" description="Disordered" evidence="1">
    <location>
        <begin position="64"/>
        <end position="186"/>
    </location>
</feature>
<accession>A0A8D8HWI5</accession>
<name>A0A8D8HWI5_CULPI</name>
<evidence type="ECO:0000256" key="1">
    <source>
        <dbReference type="SAM" id="MobiDB-lite"/>
    </source>
</evidence>
<organism evidence="2">
    <name type="scientific">Culex pipiens</name>
    <name type="common">House mosquito</name>
    <dbReference type="NCBI Taxonomy" id="7175"/>
    <lineage>
        <taxon>Eukaryota</taxon>
        <taxon>Metazoa</taxon>
        <taxon>Ecdysozoa</taxon>
        <taxon>Arthropoda</taxon>
        <taxon>Hexapoda</taxon>
        <taxon>Insecta</taxon>
        <taxon>Pterygota</taxon>
        <taxon>Neoptera</taxon>
        <taxon>Endopterygota</taxon>
        <taxon>Diptera</taxon>
        <taxon>Nematocera</taxon>
        <taxon>Culicoidea</taxon>
        <taxon>Culicidae</taxon>
        <taxon>Culicinae</taxon>
        <taxon>Culicini</taxon>
        <taxon>Culex</taxon>
        <taxon>Culex</taxon>
    </lineage>
</organism>
<protein>
    <submittedName>
        <fullName evidence="2">(northern house mosquito) hypothetical protein</fullName>
    </submittedName>
</protein>
<dbReference type="EMBL" id="HBUE01334477">
    <property type="protein sequence ID" value="CAG6595137.1"/>
    <property type="molecule type" value="Transcribed_RNA"/>
</dbReference>
<reference evidence="2" key="1">
    <citation type="submission" date="2021-05" db="EMBL/GenBank/DDBJ databases">
        <authorList>
            <person name="Alioto T."/>
            <person name="Alioto T."/>
            <person name="Gomez Garrido J."/>
        </authorList>
    </citation>
    <scope>NUCLEOTIDE SEQUENCE</scope>
</reference>
<feature type="compositionally biased region" description="Basic and acidic residues" evidence="1">
    <location>
        <begin position="127"/>
        <end position="136"/>
    </location>
</feature>
<feature type="compositionally biased region" description="Basic and acidic residues" evidence="1">
    <location>
        <begin position="84"/>
        <end position="93"/>
    </location>
</feature>